<dbReference type="PROSITE" id="PS50110">
    <property type="entry name" value="RESPONSE_REGULATORY"/>
    <property type="match status" value="1"/>
</dbReference>
<accession>A0ABU3Q3A8</accession>
<dbReference type="Pfam" id="PF00072">
    <property type="entry name" value="Response_reg"/>
    <property type="match status" value="1"/>
</dbReference>
<evidence type="ECO:0000256" key="2">
    <source>
        <dbReference type="PROSITE-ProRule" id="PRU00169"/>
    </source>
</evidence>
<feature type="compositionally biased region" description="Basic and acidic residues" evidence="3">
    <location>
        <begin position="1"/>
        <end position="14"/>
    </location>
</feature>
<protein>
    <submittedName>
        <fullName evidence="5">Response regulator</fullName>
    </submittedName>
</protein>
<feature type="modified residue" description="4-aspartylphosphate" evidence="2">
    <location>
        <position position="77"/>
    </location>
</feature>
<dbReference type="PANTHER" id="PTHR44591">
    <property type="entry name" value="STRESS RESPONSE REGULATOR PROTEIN 1"/>
    <property type="match status" value="1"/>
</dbReference>
<dbReference type="Proteomes" id="UP001259572">
    <property type="component" value="Unassembled WGS sequence"/>
</dbReference>
<keyword evidence="1 2" id="KW-0597">Phosphoprotein</keyword>
<dbReference type="SMART" id="SM00448">
    <property type="entry name" value="REC"/>
    <property type="match status" value="1"/>
</dbReference>
<dbReference type="SUPFAM" id="SSF52172">
    <property type="entry name" value="CheY-like"/>
    <property type="match status" value="1"/>
</dbReference>
<evidence type="ECO:0000256" key="1">
    <source>
        <dbReference type="ARBA" id="ARBA00022553"/>
    </source>
</evidence>
<dbReference type="EMBL" id="JAVUPU010000001">
    <property type="protein sequence ID" value="MDT9597445.1"/>
    <property type="molecule type" value="Genomic_DNA"/>
</dbReference>
<keyword evidence="6" id="KW-1185">Reference proteome</keyword>
<proteinExistence type="predicted"/>
<dbReference type="Gene3D" id="3.40.50.2300">
    <property type="match status" value="1"/>
</dbReference>
<gene>
    <name evidence="5" type="ORF">RQX22_00575</name>
</gene>
<sequence>MFETAQRKAVDKSRAHAPAPNPVPASPLMLLIDDEPSVGRFLAHAAEECGCRALATISPESFRREYRLLRPDILALDLAIPGADGIELLRFLAQEKCEAPIIIISGFDRRVLDSAMRLGRALGLRMIGPLSKPVRLYELEALLETVKGSTR</sequence>
<evidence type="ECO:0000313" key="6">
    <source>
        <dbReference type="Proteomes" id="UP001259572"/>
    </source>
</evidence>
<evidence type="ECO:0000313" key="5">
    <source>
        <dbReference type="EMBL" id="MDT9597445.1"/>
    </source>
</evidence>
<feature type="region of interest" description="Disordered" evidence="3">
    <location>
        <begin position="1"/>
        <end position="21"/>
    </location>
</feature>
<name>A0ABU3Q3A8_9SPHN</name>
<dbReference type="InterPro" id="IPR050595">
    <property type="entry name" value="Bact_response_regulator"/>
</dbReference>
<reference evidence="5 6" key="1">
    <citation type="submission" date="2023-05" db="EMBL/GenBank/DDBJ databases">
        <authorList>
            <person name="Guo Y."/>
        </authorList>
    </citation>
    <scope>NUCLEOTIDE SEQUENCE [LARGE SCALE GENOMIC DNA]</scope>
    <source>
        <strain evidence="5 6">GR2756</strain>
    </source>
</reference>
<feature type="domain" description="Response regulatory" evidence="4">
    <location>
        <begin position="28"/>
        <end position="147"/>
    </location>
</feature>
<evidence type="ECO:0000256" key="3">
    <source>
        <dbReference type="SAM" id="MobiDB-lite"/>
    </source>
</evidence>
<dbReference type="InterPro" id="IPR001789">
    <property type="entry name" value="Sig_transdc_resp-reg_receiver"/>
</dbReference>
<dbReference type="PANTHER" id="PTHR44591:SF3">
    <property type="entry name" value="RESPONSE REGULATORY DOMAIN-CONTAINING PROTEIN"/>
    <property type="match status" value="1"/>
</dbReference>
<organism evidence="5 6">
    <name type="scientific">Sphingosinicella rhizophila</name>
    <dbReference type="NCBI Taxonomy" id="3050082"/>
    <lineage>
        <taxon>Bacteria</taxon>
        <taxon>Pseudomonadati</taxon>
        <taxon>Pseudomonadota</taxon>
        <taxon>Alphaproteobacteria</taxon>
        <taxon>Sphingomonadales</taxon>
        <taxon>Sphingosinicellaceae</taxon>
        <taxon>Sphingosinicella</taxon>
    </lineage>
</organism>
<comment type="caution">
    <text evidence="5">The sequence shown here is derived from an EMBL/GenBank/DDBJ whole genome shotgun (WGS) entry which is preliminary data.</text>
</comment>
<evidence type="ECO:0000259" key="4">
    <source>
        <dbReference type="PROSITE" id="PS50110"/>
    </source>
</evidence>
<dbReference type="RefSeq" id="WP_315722678.1">
    <property type="nucleotide sequence ID" value="NZ_JAVUPU010000001.1"/>
</dbReference>
<dbReference type="InterPro" id="IPR011006">
    <property type="entry name" value="CheY-like_superfamily"/>
</dbReference>